<keyword evidence="3" id="KW-1185">Reference proteome</keyword>
<evidence type="ECO:0000313" key="2">
    <source>
        <dbReference type="EMBL" id="OHT07883.1"/>
    </source>
</evidence>
<dbReference type="RefSeq" id="XP_068361019.1">
    <property type="nucleotide sequence ID" value="XM_068503340.1"/>
</dbReference>
<comment type="caution">
    <text evidence="2">The sequence shown here is derived from an EMBL/GenBank/DDBJ whole genome shotgun (WGS) entry which is preliminary data.</text>
</comment>
<feature type="coiled-coil region" evidence="1">
    <location>
        <begin position="285"/>
        <end position="312"/>
    </location>
</feature>
<name>A0A1J4K9H8_9EUKA</name>
<keyword evidence="1" id="KW-0175">Coiled coil</keyword>
<dbReference type="GeneID" id="94838044"/>
<evidence type="ECO:0000256" key="1">
    <source>
        <dbReference type="SAM" id="Coils"/>
    </source>
</evidence>
<dbReference type="EMBL" id="MLAK01000683">
    <property type="protein sequence ID" value="OHT07883.1"/>
    <property type="molecule type" value="Genomic_DNA"/>
</dbReference>
<protein>
    <submittedName>
        <fullName evidence="2">Uncharacterized protein</fullName>
    </submittedName>
</protein>
<reference evidence="2" key="1">
    <citation type="submission" date="2016-10" db="EMBL/GenBank/DDBJ databases">
        <authorList>
            <person name="Benchimol M."/>
            <person name="Almeida L.G."/>
            <person name="Vasconcelos A.T."/>
            <person name="Perreira-Neves A."/>
            <person name="Rosa I.A."/>
            <person name="Tasca T."/>
            <person name="Bogo M.R."/>
            <person name="de Souza W."/>
        </authorList>
    </citation>
    <scope>NUCLEOTIDE SEQUENCE [LARGE SCALE GENOMIC DNA]</scope>
    <source>
        <strain evidence="2">K</strain>
    </source>
</reference>
<dbReference type="AlphaFoldDB" id="A0A1J4K9H8"/>
<dbReference type="VEuPathDB" id="TrichDB:TRFO_23748"/>
<organism evidence="2 3">
    <name type="scientific">Tritrichomonas foetus</name>
    <dbReference type="NCBI Taxonomy" id="1144522"/>
    <lineage>
        <taxon>Eukaryota</taxon>
        <taxon>Metamonada</taxon>
        <taxon>Parabasalia</taxon>
        <taxon>Tritrichomonadida</taxon>
        <taxon>Tritrichomonadidae</taxon>
        <taxon>Tritrichomonas</taxon>
    </lineage>
</organism>
<evidence type="ECO:0000313" key="3">
    <source>
        <dbReference type="Proteomes" id="UP000179807"/>
    </source>
</evidence>
<proteinExistence type="predicted"/>
<accession>A0A1J4K9H8</accession>
<gene>
    <name evidence="2" type="ORF">TRFO_23748</name>
</gene>
<feature type="coiled-coil region" evidence="1">
    <location>
        <begin position="48"/>
        <end position="200"/>
    </location>
</feature>
<dbReference type="Proteomes" id="UP000179807">
    <property type="component" value="Unassembled WGS sequence"/>
</dbReference>
<sequence length="399" mass="47256">MSLFLFLNVYCYQKMIDLAILEEIRPSTDQFANELILDKEISNEFYSLQGLKTEENRLKMTLQKEQKNLQKSKNDHKILKTDLKHLKNDENYNPNRGGFFTRLRSYEAEYERITSQIDGLKSTIIMLNDQIKAARLKNKKLSQKVEDSNDKLANENERTNHFVTLLNDLNESHQQLTVDVEELGNECELIKARIKRKAAELRKFTPNDAAIINMQKKTLQNDLKEKQDYLTDLKFQEKKQKSKNLVSTKLRNKDIKSRSSTTNWMSERMSYIAKIKKAKEEIRHLQQFERSNKRLTEITEKQKDELSFTEEELKNTILAEIKSKEFHKSQFYEETVETELEYREELMEQLAEIDQSMDQIAKFRVSTIDLLRRQEEVATMGDRLDILKDELTDIRSDLM</sequence>